<name>A0A915KSF5_ROMCU</name>
<proteinExistence type="predicted"/>
<accession>A0A915KSF5</accession>
<evidence type="ECO:0000313" key="1">
    <source>
        <dbReference type="Proteomes" id="UP000887565"/>
    </source>
</evidence>
<organism evidence="1 2">
    <name type="scientific">Romanomermis culicivorax</name>
    <name type="common">Nematode worm</name>
    <dbReference type="NCBI Taxonomy" id="13658"/>
    <lineage>
        <taxon>Eukaryota</taxon>
        <taxon>Metazoa</taxon>
        <taxon>Ecdysozoa</taxon>
        <taxon>Nematoda</taxon>
        <taxon>Enoplea</taxon>
        <taxon>Dorylaimia</taxon>
        <taxon>Mermithida</taxon>
        <taxon>Mermithoidea</taxon>
        <taxon>Mermithidae</taxon>
        <taxon>Romanomermis</taxon>
    </lineage>
</organism>
<reference evidence="2" key="1">
    <citation type="submission" date="2022-11" db="UniProtKB">
        <authorList>
            <consortium name="WormBaseParasite"/>
        </authorList>
    </citation>
    <scope>IDENTIFICATION</scope>
</reference>
<dbReference type="WBParaSite" id="nRc.2.0.1.t41824-RA">
    <property type="protein sequence ID" value="nRc.2.0.1.t41824-RA"/>
    <property type="gene ID" value="nRc.2.0.1.g41824"/>
</dbReference>
<keyword evidence="1" id="KW-1185">Reference proteome</keyword>
<sequence length="142" mass="16843">MTSRSEVTTSQSSQITSWLINPPPIFRKYFNVQDRYILYQKKQHCQDDRFFFADEYNIKPMIRIAEFERWFKTVNARPLNVLRDPTHVESGKLKSALMAHSKPNFRGHVLVSFDVKNISMNQLYIHKKTKMNIQKPKRSSCC</sequence>
<protein>
    <submittedName>
        <fullName evidence="2">Uncharacterized protein</fullName>
    </submittedName>
</protein>
<dbReference type="Proteomes" id="UP000887565">
    <property type="component" value="Unplaced"/>
</dbReference>
<evidence type="ECO:0000313" key="2">
    <source>
        <dbReference type="WBParaSite" id="nRc.2.0.1.t41824-RA"/>
    </source>
</evidence>
<dbReference type="AlphaFoldDB" id="A0A915KSF5"/>